<organism evidence="2 3">
    <name type="scientific">Streptomyces coryli</name>
    <dbReference type="NCBI Taxonomy" id="1128680"/>
    <lineage>
        <taxon>Bacteria</taxon>
        <taxon>Bacillati</taxon>
        <taxon>Actinomycetota</taxon>
        <taxon>Actinomycetes</taxon>
        <taxon>Kitasatosporales</taxon>
        <taxon>Streptomycetaceae</taxon>
        <taxon>Streptomyces</taxon>
    </lineage>
</organism>
<proteinExistence type="predicted"/>
<comment type="caution">
    <text evidence="2">The sequence shown here is derived from an EMBL/GenBank/DDBJ whole genome shotgun (WGS) entry which is preliminary data.</text>
</comment>
<dbReference type="AlphaFoldDB" id="A0A6G4TXL7"/>
<reference evidence="2 3" key="1">
    <citation type="submission" date="2020-02" db="EMBL/GenBank/DDBJ databases">
        <title>Whole-genome analyses of novel actinobacteria.</title>
        <authorList>
            <person name="Sahin N."/>
        </authorList>
    </citation>
    <scope>NUCLEOTIDE SEQUENCE [LARGE SCALE GENOMIC DNA]</scope>
    <source>
        <strain evidence="2 3">A7024</strain>
    </source>
</reference>
<dbReference type="GO" id="GO:0004177">
    <property type="term" value="F:aminopeptidase activity"/>
    <property type="evidence" value="ECO:0007669"/>
    <property type="project" value="UniProtKB-KW"/>
</dbReference>
<gene>
    <name evidence="2" type="ORF">G5C51_12535</name>
</gene>
<keyword evidence="2" id="KW-0031">Aminopeptidase</keyword>
<evidence type="ECO:0000259" key="1">
    <source>
        <dbReference type="Pfam" id="PF11838"/>
    </source>
</evidence>
<dbReference type="InterPro" id="IPR024571">
    <property type="entry name" value="ERAP1-like_C_dom"/>
</dbReference>
<evidence type="ECO:0000313" key="2">
    <source>
        <dbReference type="EMBL" id="NGN64725.1"/>
    </source>
</evidence>
<sequence>PDPLARAVAWNAARDLVRDAELPPADYLDLAARHLPHESDLAIVQGVLTFARAQVTDRYLEPGGRSEALAALTGICRGFLAQPDAGAGLRLTAVRTLIDSATTPDELRDWLAAGTVPGGPVLDPELRWRALLRLSVLGAATPAKIDAELASDPSATGEEGAARCRAALPDPAAKQAAWEQLYANDELSNYLFAATAQGFWRPEQRDLVRAYVPRYFEAVVPLAERRGPAIAAQAGSHGFPSVLVEEDTLRHCAAALERDDLTPALRRKLADQQDDLRRALEVRAAH</sequence>
<dbReference type="Pfam" id="PF11838">
    <property type="entry name" value="ERAP1_C"/>
    <property type="match status" value="1"/>
</dbReference>
<accession>A0A6G4TXL7</accession>
<evidence type="ECO:0000313" key="3">
    <source>
        <dbReference type="Proteomes" id="UP000481583"/>
    </source>
</evidence>
<feature type="non-terminal residue" evidence="2">
    <location>
        <position position="1"/>
    </location>
</feature>
<protein>
    <submittedName>
        <fullName evidence="2">Aminopeptidase N</fullName>
    </submittedName>
</protein>
<name>A0A6G4TXL7_9ACTN</name>
<dbReference type="Proteomes" id="UP000481583">
    <property type="component" value="Unassembled WGS sequence"/>
</dbReference>
<feature type="domain" description="ERAP1-like C-terminal" evidence="1">
    <location>
        <begin position="2"/>
        <end position="278"/>
    </location>
</feature>
<dbReference type="RefSeq" id="WP_206313749.1">
    <property type="nucleotide sequence ID" value="NZ_JAAKZV010000041.1"/>
</dbReference>
<keyword evidence="2" id="KW-0378">Hydrolase</keyword>
<keyword evidence="3" id="KW-1185">Reference proteome</keyword>
<dbReference type="EMBL" id="JAAKZV010000041">
    <property type="protein sequence ID" value="NGN64725.1"/>
    <property type="molecule type" value="Genomic_DNA"/>
</dbReference>
<keyword evidence="2" id="KW-0645">Protease</keyword>